<dbReference type="NCBIfam" id="NF008746">
    <property type="entry name" value="PRK11779.1"/>
    <property type="match status" value="1"/>
</dbReference>
<organism evidence="18 19">
    <name type="scientific">Solilutibacter pythonis</name>
    <dbReference type="NCBI Taxonomy" id="2483112"/>
    <lineage>
        <taxon>Bacteria</taxon>
        <taxon>Pseudomonadati</taxon>
        <taxon>Pseudomonadota</taxon>
        <taxon>Gammaproteobacteria</taxon>
        <taxon>Lysobacterales</taxon>
        <taxon>Lysobacteraceae</taxon>
        <taxon>Solilutibacter</taxon>
    </lineage>
</organism>
<keyword evidence="9 15" id="KW-0460">Magnesium</keyword>
<evidence type="ECO:0000259" key="16">
    <source>
        <dbReference type="PROSITE" id="PS51784"/>
    </source>
</evidence>
<comment type="subunit">
    <text evidence="12">Monomer. Interacts with ssb (via C-terminus); this interaction stimulates the exonuclease activity by recruiting the enzyme to its substrate.</text>
</comment>
<evidence type="ECO:0000256" key="14">
    <source>
        <dbReference type="PIRSR" id="PIRSR000977-1"/>
    </source>
</evidence>
<dbReference type="Gene3D" id="1.20.1280.70">
    <property type="entry name" value="Exonuclease ExoI, domain 3"/>
    <property type="match status" value="1"/>
</dbReference>
<dbReference type="SMART" id="SM00479">
    <property type="entry name" value="EXOIII"/>
    <property type="match status" value="1"/>
</dbReference>
<evidence type="ECO:0000313" key="18">
    <source>
        <dbReference type="EMBL" id="RMH94941.1"/>
    </source>
</evidence>
<evidence type="ECO:0000256" key="11">
    <source>
        <dbReference type="ARBA" id="ARBA00023204"/>
    </source>
</evidence>
<proteinExistence type="predicted"/>
<evidence type="ECO:0000256" key="13">
    <source>
        <dbReference type="PIRNR" id="PIRNR000977"/>
    </source>
</evidence>
<keyword evidence="11 13" id="KW-0234">DNA repair</keyword>
<feature type="binding site" evidence="15">
    <location>
        <position position="181"/>
    </location>
    <ligand>
        <name>Mg(2+)</name>
        <dbReference type="ChEBI" id="CHEBI:18420"/>
        <label>2</label>
    </ligand>
</feature>
<dbReference type="GO" id="GO:0003677">
    <property type="term" value="F:DNA binding"/>
    <property type="evidence" value="ECO:0007669"/>
    <property type="project" value="UniProtKB-KW"/>
</dbReference>
<accession>A0A3M2HYX5</accession>
<comment type="catalytic activity">
    <reaction evidence="1 13">
        <text>Exonucleolytic cleavage in the 3'- to 5'-direction to yield nucleoside 5'-phosphates.</text>
        <dbReference type="EC" id="3.1.11.1"/>
    </reaction>
</comment>
<evidence type="ECO:0000256" key="4">
    <source>
        <dbReference type="ARBA" id="ARBA00022722"/>
    </source>
</evidence>
<dbReference type="PROSITE" id="PS51785">
    <property type="entry name" value="EXOI_C"/>
    <property type="match status" value="1"/>
</dbReference>
<dbReference type="Gene3D" id="3.30.420.10">
    <property type="entry name" value="Ribonuclease H-like superfamily/Ribonuclease H"/>
    <property type="match status" value="1"/>
</dbReference>
<feature type="domain" description="ExoI C-terminal" evidence="17">
    <location>
        <begin position="355"/>
        <end position="477"/>
    </location>
</feature>
<dbReference type="InterPro" id="IPR038649">
    <property type="entry name" value="EXOI_SH3_sf"/>
</dbReference>
<dbReference type="InterPro" id="IPR058561">
    <property type="entry name" value="Exonuc_1_C"/>
</dbReference>
<keyword evidence="7 13" id="KW-0378">Hydrolase</keyword>
<keyword evidence="6 13" id="KW-0227">DNA damage</keyword>
<keyword evidence="19" id="KW-1185">Reference proteome</keyword>
<evidence type="ECO:0000256" key="3">
    <source>
        <dbReference type="ARBA" id="ARBA00019900"/>
    </source>
</evidence>
<comment type="cofactor">
    <cofactor evidence="15">
        <name>Mg(2+)</name>
        <dbReference type="ChEBI" id="CHEBI:18420"/>
    </cofactor>
    <text evidence="15">Binds 2 Mg(2+) ions per monomer.</text>
</comment>
<dbReference type="Pfam" id="PF00929">
    <property type="entry name" value="RNase_T"/>
    <property type="match status" value="1"/>
</dbReference>
<dbReference type="PIRSF" id="PIRSF000977">
    <property type="entry name" value="Exodeoxyribonuclease_I"/>
    <property type="match status" value="1"/>
</dbReference>
<evidence type="ECO:0000256" key="1">
    <source>
        <dbReference type="ARBA" id="ARBA00000563"/>
    </source>
</evidence>
<evidence type="ECO:0000256" key="12">
    <source>
        <dbReference type="ARBA" id="ARBA00046792"/>
    </source>
</evidence>
<dbReference type="OrthoDB" id="9763470at2"/>
<dbReference type="InterPro" id="IPR034747">
    <property type="entry name" value="EXOI_SH3"/>
</dbReference>
<dbReference type="Gene3D" id="1.10.287.1240">
    <property type="match status" value="1"/>
</dbReference>
<dbReference type="RefSeq" id="WP_122100327.1">
    <property type="nucleotide sequence ID" value="NZ_RFLY01000001.1"/>
</dbReference>
<dbReference type="Pfam" id="PF26016">
    <property type="entry name" value="ExoI_C"/>
    <property type="match status" value="1"/>
</dbReference>
<evidence type="ECO:0000259" key="17">
    <source>
        <dbReference type="PROSITE" id="PS51785"/>
    </source>
</evidence>
<dbReference type="FunFam" id="3.30.420.10:FF:000033">
    <property type="entry name" value="Exodeoxyribonuclease I"/>
    <property type="match status" value="1"/>
</dbReference>
<evidence type="ECO:0000256" key="6">
    <source>
        <dbReference type="ARBA" id="ARBA00022763"/>
    </source>
</evidence>
<dbReference type="Gene3D" id="3.30.1520.20">
    <property type="entry name" value="Exonuclease ExoI, domain 2"/>
    <property type="match status" value="1"/>
</dbReference>
<keyword evidence="5 15" id="KW-0479">Metal-binding</keyword>
<gene>
    <name evidence="18" type="ORF">EBB59_01245</name>
</gene>
<feature type="binding site" evidence="14">
    <location>
        <position position="11"/>
    </location>
    <ligand>
        <name>substrate</name>
    </ligand>
</feature>
<evidence type="ECO:0000256" key="10">
    <source>
        <dbReference type="ARBA" id="ARBA00023125"/>
    </source>
</evidence>
<reference evidence="18 19" key="1">
    <citation type="submission" date="2018-10" db="EMBL/GenBank/DDBJ databases">
        <title>Proposal of Lysobacter pythonis sp. nov. isolated from royal pythons (Python regius).</title>
        <authorList>
            <person name="Hans-Juergen B."/>
            <person name="Huptas C."/>
            <person name="Sandra B."/>
            <person name="Igor L."/>
            <person name="Joachim S."/>
            <person name="Siegfried S."/>
            <person name="Mareike W."/>
            <person name="Peter K."/>
        </authorList>
    </citation>
    <scope>NUCLEOTIDE SEQUENCE [LARGE SCALE GENOMIC DNA]</scope>
    <source>
        <strain evidence="18 19">4284/11</strain>
    </source>
</reference>
<feature type="binding site" evidence="14">
    <location>
        <position position="160"/>
    </location>
    <ligand>
        <name>substrate</name>
    </ligand>
</feature>
<evidence type="ECO:0000256" key="9">
    <source>
        <dbReference type="ARBA" id="ARBA00022842"/>
    </source>
</evidence>
<comment type="caution">
    <text evidence="18">The sequence shown here is derived from an EMBL/GenBank/DDBJ whole genome shotgun (WGS) entry which is preliminary data.</text>
</comment>
<keyword evidence="4 13" id="KW-0540">Nuclease</keyword>
<dbReference type="GO" id="GO:0008310">
    <property type="term" value="F:single-stranded DNA 3'-5' DNA exonuclease activity"/>
    <property type="evidence" value="ECO:0007669"/>
    <property type="project" value="UniProtKB-EC"/>
</dbReference>
<evidence type="ECO:0000256" key="5">
    <source>
        <dbReference type="ARBA" id="ARBA00022723"/>
    </source>
</evidence>
<feature type="binding site" evidence="15">
    <location>
        <position position="9"/>
    </location>
    <ligand>
        <name>Mg(2+)</name>
        <dbReference type="ChEBI" id="CHEBI:18420"/>
        <label>1</label>
    </ligand>
</feature>
<dbReference type="InterPro" id="IPR012337">
    <property type="entry name" value="RNaseH-like_sf"/>
</dbReference>
<dbReference type="Proteomes" id="UP000275012">
    <property type="component" value="Unassembled WGS sequence"/>
</dbReference>
<keyword evidence="8 13" id="KW-0269">Exonuclease</keyword>
<feature type="binding site" evidence="15">
    <location>
        <position position="11"/>
    </location>
    <ligand>
        <name>Mg(2+)</name>
        <dbReference type="ChEBI" id="CHEBI:18420"/>
        <label>2</label>
    </ligand>
</feature>
<dbReference type="GO" id="GO:0046872">
    <property type="term" value="F:metal ion binding"/>
    <property type="evidence" value="ECO:0007669"/>
    <property type="project" value="UniProtKB-KW"/>
</dbReference>
<dbReference type="AlphaFoldDB" id="A0A3M2HYX5"/>
<dbReference type="EMBL" id="RFLY01000001">
    <property type="protein sequence ID" value="RMH94941.1"/>
    <property type="molecule type" value="Genomic_DNA"/>
</dbReference>
<dbReference type="InterPro" id="IPR013520">
    <property type="entry name" value="Ribonucl_H"/>
</dbReference>
<dbReference type="InterPro" id="IPR036397">
    <property type="entry name" value="RNaseH_sf"/>
</dbReference>
<dbReference type="PROSITE" id="PS51784">
    <property type="entry name" value="EXOI_SH3"/>
    <property type="match status" value="1"/>
</dbReference>
<evidence type="ECO:0000256" key="7">
    <source>
        <dbReference type="ARBA" id="ARBA00022801"/>
    </source>
</evidence>
<evidence type="ECO:0000256" key="8">
    <source>
        <dbReference type="ARBA" id="ARBA00022839"/>
    </source>
</evidence>
<dbReference type="CDD" id="cd06138">
    <property type="entry name" value="ExoI_N"/>
    <property type="match status" value="1"/>
</dbReference>
<evidence type="ECO:0000313" key="19">
    <source>
        <dbReference type="Proteomes" id="UP000275012"/>
    </source>
</evidence>
<sequence>MPASFLFYDLETFGSDPRRSRIAQFAAIRTDAELNETEAPISFFVQPALDLLPSPEATLVTRITPQRARHEGLPEAEAMARIFEAMARPETCTLGYNSLRFDDEFVRFGFWRNFFDAYEREWRGGNSRWDLLDVMRLAHALRPEGIEWRTREDGQGISFKLEHLAEDNGLREGMAHEALSDVRALIGLARQLKTAQPRLWDYALSLRDKRAAMRLLDTFAMRPLLHVSQRFPASRLCAAPVIPLTRHPRIDSRVIVFDLAQDIEPLLALSAEDIRDRLYVAQADLPKGEQRIALKEVHANRSPMLVEWAHLREADFDRLGLDPALVEARADKLRASGPKLAEKIRQVYAQPRDFTGHDVDGALYDGFIPDSDKRLMAQIRATPADKLAASGIAFRDPRLDELLLRYRARNWPDTLDFTEQARWYDYRRARMFEDDSLGGQTLAGYRAEIATLRARHAGDADTLALLDHLDAWGGEREAEIA</sequence>
<dbReference type="EC" id="3.1.11.1" evidence="2 13"/>
<evidence type="ECO:0000256" key="15">
    <source>
        <dbReference type="PIRSR" id="PIRSR000977-2"/>
    </source>
</evidence>
<dbReference type="Pfam" id="PF08411">
    <property type="entry name" value="ExoI_SH3"/>
    <property type="match status" value="1"/>
</dbReference>
<dbReference type="InterPro" id="IPR023607">
    <property type="entry name" value="Exodeoxyribonuclease_I"/>
</dbReference>
<dbReference type="GO" id="GO:0006281">
    <property type="term" value="P:DNA repair"/>
    <property type="evidence" value="ECO:0007669"/>
    <property type="project" value="UniProtKB-KW"/>
</dbReference>
<evidence type="ECO:0000256" key="2">
    <source>
        <dbReference type="ARBA" id="ARBA00012108"/>
    </source>
</evidence>
<feature type="domain" description="ExoI SH3-like" evidence="16">
    <location>
        <begin position="197"/>
        <end position="352"/>
    </location>
</feature>
<dbReference type="FunFam" id="1.20.1280.70:FF:000001">
    <property type="entry name" value="Exodeoxyribonuclease I"/>
    <property type="match status" value="1"/>
</dbReference>
<protein>
    <recommendedName>
        <fullName evidence="3 13">Exodeoxyribonuclease I</fullName>
        <ecNumber evidence="2 13">3.1.11.1</ecNumber>
    </recommendedName>
</protein>
<name>A0A3M2HYX5_9GAMM</name>
<dbReference type="InterPro" id="IPR013620">
    <property type="entry name" value="Exonuc_1_SH3"/>
</dbReference>
<keyword evidence="10" id="KW-0238">DNA-binding</keyword>
<dbReference type="SUPFAM" id="SSF53098">
    <property type="entry name" value="Ribonuclease H-like"/>
    <property type="match status" value="1"/>
</dbReference>